<dbReference type="Gramene" id="rna2061">
    <property type="protein sequence ID" value="RHN78489.1"/>
    <property type="gene ID" value="gene2061"/>
</dbReference>
<evidence type="ECO:0000313" key="4">
    <source>
        <dbReference type="Proteomes" id="UP000265566"/>
    </source>
</evidence>
<gene>
    <name evidence="3" type="ORF">MtrunA17_Chr1g0166151</name>
</gene>
<dbReference type="AlphaFoldDB" id="A0A396JJT3"/>
<organism evidence="3 4">
    <name type="scientific">Medicago truncatula</name>
    <name type="common">Barrel medic</name>
    <name type="synonym">Medicago tribuloides</name>
    <dbReference type="NCBI Taxonomy" id="3880"/>
    <lineage>
        <taxon>Eukaryota</taxon>
        <taxon>Viridiplantae</taxon>
        <taxon>Streptophyta</taxon>
        <taxon>Embryophyta</taxon>
        <taxon>Tracheophyta</taxon>
        <taxon>Spermatophyta</taxon>
        <taxon>Magnoliopsida</taxon>
        <taxon>eudicotyledons</taxon>
        <taxon>Gunneridae</taxon>
        <taxon>Pentapetalae</taxon>
        <taxon>rosids</taxon>
        <taxon>fabids</taxon>
        <taxon>Fabales</taxon>
        <taxon>Fabaceae</taxon>
        <taxon>Papilionoideae</taxon>
        <taxon>50 kb inversion clade</taxon>
        <taxon>NPAAA clade</taxon>
        <taxon>Hologalegina</taxon>
        <taxon>IRL clade</taxon>
        <taxon>Trifolieae</taxon>
        <taxon>Medicago</taxon>
    </lineage>
</organism>
<comment type="similarity">
    <text evidence="1">Belongs to the cullin family.</text>
</comment>
<dbReference type="FunFam" id="1.20.1310.10:FF:000001">
    <property type="entry name" value="Cullin 3"/>
    <property type="match status" value="1"/>
</dbReference>
<protein>
    <submittedName>
        <fullName evidence="3">Putative cullin</fullName>
    </submittedName>
</protein>
<evidence type="ECO:0000259" key="2">
    <source>
        <dbReference type="Pfam" id="PF00888"/>
    </source>
</evidence>
<evidence type="ECO:0000313" key="3">
    <source>
        <dbReference type="EMBL" id="RHN78489.1"/>
    </source>
</evidence>
<dbReference type="Gene3D" id="1.20.1310.10">
    <property type="entry name" value="Cullin Repeats"/>
    <property type="match status" value="2"/>
</dbReference>
<reference evidence="4" key="1">
    <citation type="journal article" date="2018" name="Nat. Plants">
        <title>Whole-genome landscape of Medicago truncatula symbiotic genes.</title>
        <authorList>
            <person name="Pecrix Y."/>
            <person name="Staton S.E."/>
            <person name="Sallet E."/>
            <person name="Lelandais-Briere C."/>
            <person name="Moreau S."/>
            <person name="Carrere S."/>
            <person name="Blein T."/>
            <person name="Jardinaud M.F."/>
            <person name="Latrasse D."/>
            <person name="Zouine M."/>
            <person name="Zahm M."/>
            <person name="Kreplak J."/>
            <person name="Mayjonade B."/>
            <person name="Satge C."/>
            <person name="Perez M."/>
            <person name="Cauet S."/>
            <person name="Marande W."/>
            <person name="Chantry-Darmon C."/>
            <person name="Lopez-Roques C."/>
            <person name="Bouchez O."/>
            <person name="Berard A."/>
            <person name="Debelle F."/>
            <person name="Munos S."/>
            <person name="Bendahmane A."/>
            <person name="Berges H."/>
            <person name="Niebel A."/>
            <person name="Buitink J."/>
            <person name="Frugier F."/>
            <person name="Benhamed M."/>
            <person name="Crespi M."/>
            <person name="Gouzy J."/>
            <person name="Gamas P."/>
        </authorList>
    </citation>
    <scope>NUCLEOTIDE SEQUENCE [LARGE SCALE GENOMIC DNA]</scope>
    <source>
        <strain evidence="4">cv. Jemalong A17</strain>
    </source>
</reference>
<dbReference type="InterPro" id="IPR016159">
    <property type="entry name" value="Cullin_repeat-like_dom_sf"/>
</dbReference>
<dbReference type="GO" id="GO:0031625">
    <property type="term" value="F:ubiquitin protein ligase binding"/>
    <property type="evidence" value="ECO:0007669"/>
    <property type="project" value="InterPro"/>
</dbReference>
<comment type="caution">
    <text evidence="3">The sequence shown here is derived from an EMBL/GenBank/DDBJ whole genome shotgun (WGS) entry which is preliminary data.</text>
</comment>
<proteinExistence type="inferred from homology"/>
<dbReference type="Pfam" id="PF00888">
    <property type="entry name" value="Cullin"/>
    <property type="match status" value="1"/>
</dbReference>
<feature type="domain" description="Cullin N-terminal" evidence="2">
    <location>
        <begin position="8"/>
        <end position="181"/>
    </location>
</feature>
<name>A0A396JJT3_MEDTR</name>
<accession>A0A396JJT3</accession>
<dbReference type="InterPro" id="IPR001373">
    <property type="entry name" value="Cullin_N"/>
</dbReference>
<dbReference type="SUPFAM" id="SSF74788">
    <property type="entry name" value="Cullin repeat-like"/>
    <property type="match status" value="1"/>
</dbReference>
<dbReference type="EMBL" id="PSQE01000001">
    <property type="protein sequence ID" value="RHN78489.1"/>
    <property type="molecule type" value="Genomic_DNA"/>
</dbReference>
<evidence type="ECO:0000256" key="1">
    <source>
        <dbReference type="ARBA" id="ARBA00006019"/>
    </source>
</evidence>
<dbReference type="Proteomes" id="UP000265566">
    <property type="component" value="Chromosome 1"/>
</dbReference>
<sequence length="187" mass="22146">MATSVADTQKSSFLKELNRKWNDHRKALRMIRDIIMHADRTYNSMTKTPVYELGLNLWRENVIYSNQIRTRFLNMLLGLICKDYAEEVVNKKLIRKITNMLMDLGPSVYMQEFENPLLQVSAEFYRAESQKLIERYDCGDYLKKAEMRLNEVIDKVSHFLDPSTQKKITIVVEKEMIENQMLRRTLG</sequence>
<dbReference type="PANTHER" id="PTHR11932">
    <property type="entry name" value="CULLIN"/>
    <property type="match status" value="1"/>
</dbReference>
<dbReference type="InterPro" id="IPR045093">
    <property type="entry name" value="Cullin"/>
</dbReference>
<dbReference type="GO" id="GO:0006511">
    <property type="term" value="P:ubiquitin-dependent protein catabolic process"/>
    <property type="evidence" value="ECO:0007669"/>
    <property type="project" value="InterPro"/>
</dbReference>